<dbReference type="Pfam" id="PF00084">
    <property type="entry name" value="Sushi"/>
    <property type="match status" value="2"/>
</dbReference>
<dbReference type="GO" id="GO:0016020">
    <property type="term" value="C:membrane"/>
    <property type="evidence" value="ECO:0007669"/>
    <property type="project" value="UniProtKB-ARBA"/>
</dbReference>
<accession>A0A212CRP2</accession>
<dbReference type="PANTHER" id="PTHR45656">
    <property type="entry name" value="PROTEIN CBR-CLEC-78"/>
    <property type="match status" value="1"/>
</dbReference>
<dbReference type="FunFam" id="2.10.70.10:FF:000042">
    <property type="entry name" value="Membrane cofactor protein"/>
    <property type="match status" value="1"/>
</dbReference>
<keyword evidence="4" id="KW-0768">Sushi</keyword>
<evidence type="ECO:0000313" key="7">
    <source>
        <dbReference type="Proteomes" id="UP000242450"/>
    </source>
</evidence>
<name>A0A212CRP2_CEREH</name>
<organism evidence="6 7">
    <name type="scientific">Cervus elaphus hippelaphus</name>
    <name type="common">European red deer</name>
    <dbReference type="NCBI Taxonomy" id="46360"/>
    <lineage>
        <taxon>Eukaryota</taxon>
        <taxon>Metazoa</taxon>
        <taxon>Chordata</taxon>
        <taxon>Craniata</taxon>
        <taxon>Vertebrata</taxon>
        <taxon>Euteleostomi</taxon>
        <taxon>Mammalia</taxon>
        <taxon>Eutheria</taxon>
        <taxon>Laurasiatheria</taxon>
        <taxon>Artiodactyla</taxon>
        <taxon>Ruminantia</taxon>
        <taxon>Pecora</taxon>
        <taxon>Cervidae</taxon>
        <taxon>Cervinae</taxon>
        <taxon>Cervus</taxon>
    </lineage>
</organism>
<reference evidence="6 7" key="1">
    <citation type="journal article" date="2018" name="Mol. Genet. Genomics">
        <title>The red deer Cervus elaphus genome CerEla1.0: sequencing, annotating, genes, and chromosomes.</title>
        <authorList>
            <person name="Bana N.A."/>
            <person name="Nyiri A."/>
            <person name="Nagy J."/>
            <person name="Frank K."/>
            <person name="Nagy T."/>
            <person name="Steger V."/>
            <person name="Schiller M."/>
            <person name="Lakatos P."/>
            <person name="Sugar L."/>
            <person name="Horn P."/>
            <person name="Barta E."/>
            <person name="Orosz L."/>
        </authorList>
    </citation>
    <scope>NUCLEOTIDE SEQUENCE [LARGE SCALE GENOMIC DNA]</scope>
    <source>
        <strain evidence="6">Hungarian</strain>
    </source>
</reference>
<dbReference type="AlphaFoldDB" id="A0A212CRP2"/>
<proteinExistence type="predicted"/>
<evidence type="ECO:0000256" key="3">
    <source>
        <dbReference type="ARBA" id="ARBA00023157"/>
    </source>
</evidence>
<keyword evidence="3" id="KW-1015">Disulfide bond</keyword>
<dbReference type="Proteomes" id="UP000242450">
    <property type="component" value="Chromosome 14"/>
</dbReference>
<feature type="non-terminal residue" evidence="6">
    <location>
        <position position="118"/>
    </location>
</feature>
<keyword evidence="2" id="KW-0677">Repeat</keyword>
<dbReference type="EMBL" id="MKHE01000014">
    <property type="protein sequence ID" value="OWK08670.1"/>
    <property type="molecule type" value="Genomic_DNA"/>
</dbReference>
<keyword evidence="7" id="KW-1185">Reference proteome</keyword>
<feature type="domain" description="Sushi" evidence="5">
    <location>
        <begin position="54"/>
        <end position="118"/>
    </location>
</feature>
<evidence type="ECO:0000259" key="5">
    <source>
        <dbReference type="PROSITE" id="PS50923"/>
    </source>
</evidence>
<gene>
    <name evidence="6" type="ORF">Celaphus_00011263</name>
</gene>
<dbReference type="SMART" id="SM00032">
    <property type="entry name" value="CCP"/>
    <property type="match status" value="2"/>
</dbReference>
<comment type="caution">
    <text evidence="4">Lacks conserved residue(s) required for the propagation of feature annotation.</text>
</comment>
<dbReference type="OrthoDB" id="6127264at2759"/>
<keyword evidence="1" id="KW-0732">Signal</keyword>
<dbReference type="PROSITE" id="PS50923">
    <property type="entry name" value="SUSHI"/>
    <property type="match status" value="2"/>
</dbReference>
<dbReference type="InterPro" id="IPR000436">
    <property type="entry name" value="Sushi_SCR_CCP_dom"/>
</dbReference>
<evidence type="ECO:0000313" key="6">
    <source>
        <dbReference type="EMBL" id="OWK08670.1"/>
    </source>
</evidence>
<protein>
    <submittedName>
        <fullName evidence="6">CD46</fullName>
    </submittedName>
</protein>
<sequence length="118" mass="13195">MKRKGAIGSSYKPGDEVLYECRLGFQQKIPGQVLSVICQNDNTWSSLQEGCKRIKCKPPEAIQNGKYTNSDKDTFEYSEVVTYSCNPSDGPDEYSLIGESRLTCIGNDEWSSQPPQCK</sequence>
<dbReference type="PANTHER" id="PTHR45656:SF4">
    <property type="entry name" value="PROTEIN CBR-CLEC-78"/>
    <property type="match status" value="1"/>
</dbReference>
<dbReference type="Gene3D" id="2.10.70.10">
    <property type="entry name" value="Complement Module, domain 1"/>
    <property type="match status" value="2"/>
</dbReference>
<comment type="caution">
    <text evidence="6">The sequence shown here is derived from an EMBL/GenBank/DDBJ whole genome shotgun (WGS) entry which is preliminary data.</text>
</comment>
<evidence type="ECO:0000256" key="4">
    <source>
        <dbReference type="PROSITE-ProRule" id="PRU00302"/>
    </source>
</evidence>
<dbReference type="InterPro" id="IPR051277">
    <property type="entry name" value="SEZ6_CSMD_C4BPB_Regulators"/>
</dbReference>
<dbReference type="InterPro" id="IPR035976">
    <property type="entry name" value="Sushi/SCR/CCP_sf"/>
</dbReference>
<evidence type="ECO:0000256" key="2">
    <source>
        <dbReference type="ARBA" id="ARBA00022737"/>
    </source>
</evidence>
<dbReference type="SUPFAM" id="SSF57535">
    <property type="entry name" value="Complement control module/SCR domain"/>
    <property type="match status" value="2"/>
</dbReference>
<feature type="domain" description="Sushi" evidence="5">
    <location>
        <begin position="1"/>
        <end position="53"/>
    </location>
</feature>
<dbReference type="CDD" id="cd00033">
    <property type="entry name" value="CCP"/>
    <property type="match status" value="2"/>
</dbReference>
<evidence type="ECO:0000256" key="1">
    <source>
        <dbReference type="ARBA" id="ARBA00022729"/>
    </source>
</evidence>